<evidence type="ECO:0000259" key="3">
    <source>
        <dbReference type="PROSITE" id="PS51371"/>
    </source>
</evidence>
<dbReference type="Pfam" id="PF00571">
    <property type="entry name" value="CBS"/>
    <property type="match status" value="2"/>
</dbReference>
<proteinExistence type="predicted"/>
<gene>
    <name evidence="4" type="ORF">A1A1_09271</name>
</gene>
<dbReference type="PANTHER" id="PTHR48108">
    <property type="entry name" value="CBS DOMAIN-CONTAINING PROTEIN CBSX2, CHLOROPLASTIC"/>
    <property type="match status" value="1"/>
</dbReference>
<keyword evidence="2" id="KW-0129">CBS domain</keyword>
<sequence length="210" mass="24267">MFVKSAMVKREKCFTVKMEDSVQVGFDLLEKHSIDALPVVEGTEYKGIFTWYHAYRAFFYSGKSNEDFVSSTKISDVMVNEKIYLNIDDVYEKALVELNDFPIIAVVENHQFLGIVTRFDIVNQLQSAFGMNQPGYRITFTSVESEGRIGRLGEIIEKYKESVISLVTFDETNKMVRRIVLKIKKKDNVDRFVKELEKSGFRVLDIAEDK</sequence>
<comment type="caution">
    <text evidence="4">The sequence shown here is derived from an EMBL/GenBank/DDBJ whole genome shotgun (WGS) entry which is preliminary data.</text>
</comment>
<dbReference type="PANTHER" id="PTHR48108:SF26">
    <property type="entry name" value="CBS DOMAIN-CONTAINING PROTEIN DDB_G0289609"/>
    <property type="match status" value="1"/>
</dbReference>
<feature type="domain" description="CBS" evidence="3">
    <location>
        <begin position="7"/>
        <end position="64"/>
    </location>
</feature>
<dbReference type="InterPro" id="IPR051462">
    <property type="entry name" value="CBS_domain-containing"/>
</dbReference>
<accession>A0AA87LT05</accession>
<evidence type="ECO:0000256" key="1">
    <source>
        <dbReference type="ARBA" id="ARBA00022737"/>
    </source>
</evidence>
<dbReference type="InterPro" id="IPR046342">
    <property type="entry name" value="CBS_dom_sf"/>
</dbReference>
<evidence type="ECO:0000256" key="2">
    <source>
        <dbReference type="PROSITE-ProRule" id="PRU00703"/>
    </source>
</evidence>
<dbReference type="AlphaFoldDB" id="A0AA87LT05"/>
<dbReference type="CDD" id="cd02205">
    <property type="entry name" value="CBS_pair_SF"/>
    <property type="match status" value="1"/>
</dbReference>
<dbReference type="Gene3D" id="3.10.580.10">
    <property type="entry name" value="CBS-domain"/>
    <property type="match status" value="1"/>
</dbReference>
<dbReference type="InterPro" id="IPR000644">
    <property type="entry name" value="CBS_dom"/>
</dbReference>
<dbReference type="PROSITE" id="PS51371">
    <property type="entry name" value="CBS"/>
    <property type="match status" value="1"/>
</dbReference>
<keyword evidence="1" id="KW-0677">Repeat</keyword>
<reference evidence="4 5" key="1">
    <citation type="journal article" date="2012" name="J. Bacteriol.">
        <title>Genome Sequence of the Antarctic Psychrophile Bacterium Planococcus antarcticus DSM 14505.</title>
        <authorList>
            <person name="Margolles A."/>
            <person name="Gueimonde M."/>
            <person name="Sanchez B."/>
        </authorList>
    </citation>
    <scope>NUCLEOTIDE SEQUENCE [LARGE SCALE GENOMIC DNA]</scope>
    <source>
        <strain evidence="4 5">DSM 14505</strain>
    </source>
</reference>
<dbReference type="SUPFAM" id="SSF54631">
    <property type="entry name" value="CBS-domain pair"/>
    <property type="match status" value="1"/>
</dbReference>
<evidence type="ECO:0000313" key="5">
    <source>
        <dbReference type="Proteomes" id="UP000004725"/>
    </source>
</evidence>
<organism evidence="4 5">
    <name type="scientific">Planococcus antarcticus DSM 14505</name>
    <dbReference type="NCBI Taxonomy" id="1185653"/>
    <lineage>
        <taxon>Bacteria</taxon>
        <taxon>Bacillati</taxon>
        <taxon>Bacillota</taxon>
        <taxon>Bacilli</taxon>
        <taxon>Bacillales</taxon>
        <taxon>Caryophanaceae</taxon>
        <taxon>Planococcus</taxon>
    </lineage>
</organism>
<protein>
    <recommendedName>
        <fullName evidence="3">CBS domain-containing protein</fullName>
    </recommendedName>
</protein>
<evidence type="ECO:0000313" key="4">
    <source>
        <dbReference type="EMBL" id="EIM06734.1"/>
    </source>
</evidence>
<dbReference type="Proteomes" id="UP000004725">
    <property type="component" value="Unassembled WGS sequence"/>
</dbReference>
<dbReference type="RefSeq" id="WP_006829845.1">
    <property type="nucleotide sequence ID" value="NZ_AJYB01000026.1"/>
</dbReference>
<dbReference type="EMBL" id="AJYB01000026">
    <property type="protein sequence ID" value="EIM06734.1"/>
    <property type="molecule type" value="Genomic_DNA"/>
</dbReference>
<name>A0AA87LT05_9BACL</name>